<dbReference type="AlphaFoldDB" id="A0A558BP62"/>
<sequence length="509" mass="57739">MKPAEVKISVVITADGNTNQLLSTVQSVLRQTYTNLECLVVSNNELDSNINSFEQLGDDKIKLLISDTSGVALVQKGVLEATGDYILLLTAGDTLYSVDSITQLMSPGLSEYGIIYGNIARLFPDGKQDTEQLPSALTPDLFTYINLNILLAALVRKNLLIEYNFFDNNINYLHAWAFIARAVLVGKEKYIHKDVCVAIISVNRSGNWYKLSNIHLMGTEHFKIKNEFPSIISVENQQSDTSATSVATAGGKGLLSAIGKLVDYGTAKYILRSLRSKIELAKYKKKHQKECLAIPIIINNKNHVTYLKRLINSLEKRGYHNIHIIDNASTYPPLLDFYEHSKYNVFRLSNNVGFCALWDTQIFESFKDQYYVYTDSDLEIVDECPDDFMVIMHYLLHKYSLGKVGLSLPTNDLPDFYANKAEVQEWEKRHQVEGIERLAFSAPVDTTFALYKPNTFGPAGMLSAFRTKFPYSARHLPWYENTQSLTEEQLYYYKNARTSSHWSSKIKVE</sequence>
<reference evidence="2 3" key="1">
    <citation type="submission" date="2019-07" db="EMBL/GenBank/DDBJ databases">
        <title>Hymenobacter sp. straun FUR1 Genome sequencing and assembly.</title>
        <authorList>
            <person name="Chhetri G."/>
        </authorList>
    </citation>
    <scope>NUCLEOTIDE SEQUENCE [LARGE SCALE GENOMIC DNA]</scope>
    <source>
        <strain evidence="2 3">Fur1</strain>
    </source>
</reference>
<keyword evidence="3" id="KW-1185">Reference proteome</keyword>
<evidence type="ECO:0000259" key="1">
    <source>
        <dbReference type="Pfam" id="PF00535"/>
    </source>
</evidence>
<dbReference type="Pfam" id="PF00535">
    <property type="entry name" value="Glycos_transf_2"/>
    <property type="match status" value="1"/>
</dbReference>
<evidence type="ECO:0000313" key="2">
    <source>
        <dbReference type="EMBL" id="TVT38263.1"/>
    </source>
</evidence>
<dbReference type="PANTHER" id="PTHR43685">
    <property type="entry name" value="GLYCOSYLTRANSFERASE"/>
    <property type="match status" value="1"/>
</dbReference>
<name>A0A558BP62_9BACT</name>
<dbReference type="EMBL" id="VMRJ01000005">
    <property type="protein sequence ID" value="TVT38263.1"/>
    <property type="molecule type" value="Genomic_DNA"/>
</dbReference>
<dbReference type="OrthoDB" id="3177103at2"/>
<gene>
    <name evidence="2" type="ORF">FNT36_18870</name>
</gene>
<dbReference type="PANTHER" id="PTHR43685:SF2">
    <property type="entry name" value="GLYCOSYLTRANSFERASE 2-LIKE DOMAIN-CONTAINING PROTEIN"/>
    <property type="match status" value="1"/>
</dbReference>
<dbReference type="RefSeq" id="WP_144850895.1">
    <property type="nucleotide sequence ID" value="NZ_VMRJ01000005.1"/>
</dbReference>
<dbReference type="InterPro" id="IPR001173">
    <property type="entry name" value="Glyco_trans_2-like"/>
</dbReference>
<organism evidence="2 3">
    <name type="scientific">Hymenobacter setariae</name>
    <dbReference type="NCBI Taxonomy" id="2594794"/>
    <lineage>
        <taxon>Bacteria</taxon>
        <taxon>Pseudomonadati</taxon>
        <taxon>Bacteroidota</taxon>
        <taxon>Cytophagia</taxon>
        <taxon>Cytophagales</taxon>
        <taxon>Hymenobacteraceae</taxon>
        <taxon>Hymenobacter</taxon>
    </lineage>
</organism>
<dbReference type="SUPFAM" id="SSF53448">
    <property type="entry name" value="Nucleotide-diphospho-sugar transferases"/>
    <property type="match status" value="2"/>
</dbReference>
<keyword evidence="2" id="KW-0808">Transferase</keyword>
<dbReference type="InterPro" id="IPR050834">
    <property type="entry name" value="Glycosyltransf_2"/>
</dbReference>
<feature type="domain" description="Glycosyltransferase 2-like" evidence="1">
    <location>
        <begin position="9"/>
        <end position="133"/>
    </location>
</feature>
<accession>A0A558BP62</accession>
<comment type="caution">
    <text evidence="2">The sequence shown here is derived from an EMBL/GenBank/DDBJ whole genome shotgun (WGS) entry which is preliminary data.</text>
</comment>
<proteinExistence type="predicted"/>
<dbReference type="InterPro" id="IPR029044">
    <property type="entry name" value="Nucleotide-diphossugar_trans"/>
</dbReference>
<dbReference type="Proteomes" id="UP000317624">
    <property type="component" value="Unassembled WGS sequence"/>
</dbReference>
<dbReference type="Gene3D" id="3.90.550.10">
    <property type="entry name" value="Spore Coat Polysaccharide Biosynthesis Protein SpsA, Chain A"/>
    <property type="match status" value="2"/>
</dbReference>
<evidence type="ECO:0000313" key="3">
    <source>
        <dbReference type="Proteomes" id="UP000317624"/>
    </source>
</evidence>
<protein>
    <submittedName>
        <fullName evidence="2">Glycosyltransferase</fullName>
    </submittedName>
</protein>
<dbReference type="GO" id="GO:0016740">
    <property type="term" value="F:transferase activity"/>
    <property type="evidence" value="ECO:0007669"/>
    <property type="project" value="UniProtKB-KW"/>
</dbReference>